<dbReference type="Proteomes" id="UP000280834">
    <property type="component" value="Unassembled WGS sequence"/>
</dbReference>
<evidence type="ECO:0000256" key="1">
    <source>
        <dbReference type="SAM" id="Phobius"/>
    </source>
</evidence>
<gene>
    <name evidence="2" type="ORF">BTMF_LOCUS10292</name>
</gene>
<reference evidence="4" key="1">
    <citation type="submission" date="2017-02" db="UniProtKB">
        <authorList>
            <consortium name="WormBaseParasite"/>
        </authorList>
    </citation>
    <scope>IDENTIFICATION</scope>
</reference>
<dbReference type="WBParaSite" id="BTMF_0001227201-mRNA-1">
    <property type="protein sequence ID" value="BTMF_0001227201-mRNA-1"/>
    <property type="gene ID" value="BTMF_0001227201"/>
</dbReference>
<keyword evidence="3" id="KW-1185">Reference proteome</keyword>
<keyword evidence="1" id="KW-0472">Membrane</keyword>
<evidence type="ECO:0000313" key="2">
    <source>
        <dbReference type="EMBL" id="VDO34974.1"/>
    </source>
</evidence>
<organism evidence="4">
    <name type="scientific">Brugia timori</name>
    <dbReference type="NCBI Taxonomy" id="42155"/>
    <lineage>
        <taxon>Eukaryota</taxon>
        <taxon>Metazoa</taxon>
        <taxon>Ecdysozoa</taxon>
        <taxon>Nematoda</taxon>
        <taxon>Chromadorea</taxon>
        <taxon>Rhabditida</taxon>
        <taxon>Spirurina</taxon>
        <taxon>Spiruromorpha</taxon>
        <taxon>Filarioidea</taxon>
        <taxon>Onchocercidae</taxon>
        <taxon>Brugia</taxon>
    </lineage>
</organism>
<accession>A0A0R3QX06</accession>
<proteinExistence type="predicted"/>
<keyword evidence="1" id="KW-0812">Transmembrane</keyword>
<reference evidence="2 3" key="2">
    <citation type="submission" date="2018-11" db="EMBL/GenBank/DDBJ databases">
        <authorList>
            <consortium name="Pathogen Informatics"/>
        </authorList>
    </citation>
    <scope>NUCLEOTIDE SEQUENCE [LARGE SCALE GENOMIC DNA]</scope>
</reference>
<name>A0A0R3QX06_9BILA</name>
<evidence type="ECO:0000313" key="3">
    <source>
        <dbReference type="Proteomes" id="UP000280834"/>
    </source>
</evidence>
<protein>
    <submittedName>
        <fullName evidence="4">Ovule protein</fullName>
    </submittedName>
</protein>
<dbReference type="AlphaFoldDB" id="A0A0R3QX06"/>
<feature type="transmembrane region" description="Helical" evidence="1">
    <location>
        <begin position="25"/>
        <end position="48"/>
    </location>
</feature>
<sequence>MVRLCRDEELENCIMLCSYQITNSLQLHILSIRCINLMLATCILLMTYERHTSWTLQSFKK</sequence>
<evidence type="ECO:0000313" key="4">
    <source>
        <dbReference type="WBParaSite" id="BTMF_0001227201-mRNA-1"/>
    </source>
</evidence>
<dbReference type="EMBL" id="UZAG01017484">
    <property type="protein sequence ID" value="VDO34974.1"/>
    <property type="molecule type" value="Genomic_DNA"/>
</dbReference>
<keyword evidence="1" id="KW-1133">Transmembrane helix</keyword>